<dbReference type="EMBL" id="LIPY01000082">
    <property type="protein sequence ID" value="KWX79953.1"/>
    <property type="molecule type" value="Genomic_DNA"/>
</dbReference>
<keyword evidence="3" id="KW-1185">Reference proteome</keyword>
<evidence type="ECO:0000313" key="1">
    <source>
        <dbReference type="EMBL" id="KWX79953.1"/>
    </source>
</evidence>
<dbReference type="EMBL" id="FNGM01000034">
    <property type="protein sequence ID" value="SDN28096.1"/>
    <property type="molecule type" value="Genomic_DNA"/>
</dbReference>
<evidence type="ECO:0000313" key="4">
    <source>
        <dbReference type="Proteomes" id="UP000182783"/>
    </source>
</evidence>
<gene>
    <name evidence="1" type="ORF">AML91_01940</name>
    <name evidence="2" type="ORF">SAMN05216191_13450</name>
</gene>
<organism evidence="2 4">
    <name type="scientific">Paenibacillus jilunlii</name>
    <dbReference type="NCBI Taxonomy" id="682956"/>
    <lineage>
        <taxon>Bacteria</taxon>
        <taxon>Bacillati</taxon>
        <taxon>Bacillota</taxon>
        <taxon>Bacilli</taxon>
        <taxon>Bacillales</taxon>
        <taxon>Paenibacillaceae</taxon>
        <taxon>Paenibacillus</taxon>
    </lineage>
</organism>
<dbReference type="AlphaFoldDB" id="A0A1H0A5T3"/>
<name>A0A1H0A5T3_9BACL</name>
<dbReference type="Proteomes" id="UP000182783">
    <property type="component" value="Unassembled WGS sequence"/>
</dbReference>
<dbReference type="Proteomes" id="UP000070252">
    <property type="component" value="Unassembled WGS sequence"/>
</dbReference>
<sequence>MEVKYLFTMGGKSAAANNYNNHPKMEIFTLSIDKGDIKMETHMNLEDMENLAQEMMEYVQEVKEHAAVLIEMGKV</sequence>
<accession>A0A1H0A5T3</accession>
<evidence type="ECO:0000313" key="3">
    <source>
        <dbReference type="Proteomes" id="UP000070252"/>
    </source>
</evidence>
<protein>
    <submittedName>
        <fullName evidence="2">Uncharacterized protein</fullName>
    </submittedName>
</protein>
<reference evidence="2 4" key="2">
    <citation type="submission" date="2016-10" db="EMBL/GenBank/DDBJ databases">
        <authorList>
            <person name="de Groot N.N."/>
        </authorList>
    </citation>
    <scope>NUCLEOTIDE SEQUENCE [LARGE SCALE GENOMIC DNA]</scope>
    <source>
        <strain evidence="2 4">CGMCC 1.10239</strain>
    </source>
</reference>
<proteinExistence type="predicted"/>
<dbReference type="RefSeq" id="WP_062519489.1">
    <property type="nucleotide sequence ID" value="NZ_CP048429.1"/>
</dbReference>
<evidence type="ECO:0000313" key="2">
    <source>
        <dbReference type="EMBL" id="SDN28096.1"/>
    </source>
</evidence>
<reference evidence="1 3" key="1">
    <citation type="submission" date="2015-08" db="EMBL/GenBank/DDBJ databases">
        <title>Genome of Paenibacillus jilunlii.</title>
        <authorList>
            <person name="Sant'Anna F.H."/>
            <person name="Ambrosini A."/>
            <person name="Souza R."/>
            <person name="Bach E."/>
            <person name="Fernandes G."/>
            <person name="Balsanelli E."/>
            <person name="Baura V.A."/>
            <person name="Pedrosa F.O."/>
            <person name="Souza E.M."/>
            <person name="Passaglia L."/>
        </authorList>
    </citation>
    <scope>NUCLEOTIDE SEQUENCE [LARGE SCALE GENOMIC DNA]</scope>
    <source>
        <strain evidence="1 3">DSM 23019</strain>
    </source>
</reference>